<reference evidence="1" key="1">
    <citation type="submission" date="2023-11" db="EMBL/GenBank/DDBJ databases">
        <title>Identification and selenium tolerance of Delftia acidovorans R3-25.</title>
        <authorList>
            <person name="Zhang S."/>
            <person name="Liu Y."/>
            <person name="Guo Y."/>
        </authorList>
    </citation>
    <scope>NUCLEOTIDE SEQUENCE</scope>
    <source>
        <strain evidence="1">R3-25</strain>
    </source>
</reference>
<name>A0AAJ2R2Y8_DELAC</name>
<evidence type="ECO:0000313" key="3">
    <source>
        <dbReference type="Proteomes" id="UP001287445"/>
    </source>
</evidence>
<dbReference type="AlphaFoldDB" id="A0AAJ2R2Y8"/>
<organism evidence="1 3">
    <name type="scientific">Delftia acidovorans</name>
    <name type="common">Pseudomonas acidovorans</name>
    <name type="synonym">Comamonas acidovorans</name>
    <dbReference type="NCBI Taxonomy" id="80866"/>
    <lineage>
        <taxon>Bacteria</taxon>
        <taxon>Pseudomonadati</taxon>
        <taxon>Pseudomonadota</taxon>
        <taxon>Betaproteobacteria</taxon>
        <taxon>Burkholderiales</taxon>
        <taxon>Comamonadaceae</taxon>
        <taxon>Delftia</taxon>
    </lineage>
</organism>
<dbReference type="RefSeq" id="WP_319073950.1">
    <property type="nucleotide sequence ID" value="NZ_JAWWMZ010000004.1"/>
</dbReference>
<proteinExistence type="predicted"/>
<dbReference type="EMBL" id="JAWWMZ010000017">
    <property type="protein sequence ID" value="MDX4957372.1"/>
    <property type="molecule type" value="Genomic_DNA"/>
</dbReference>
<sequence>MDEIRARFYEEYLLNLHSSLLTHDLAYFFSGEGIKVDGVLCTKDQQFSFQALEQQIELKMDEFAQLFIVFNGSRVHMQHEDPKGRDGAPEGFYIKTINNELLHPYKNSIGIFREESGELGITIDGLHIDTFMLKEDAPEMLGTIGFCFCALTAYLKGFTRIDLVAAGRTGPKDKNIGYIVWPKLGFDAALEQDDRKDWPPQYAQCISVQEIMKINEDYWKQNGFQMLMSFDLSPDSSSWSKLLDYTRRKQLWS</sequence>
<evidence type="ECO:0000313" key="2">
    <source>
        <dbReference type="EMBL" id="MDX4957372.1"/>
    </source>
</evidence>
<evidence type="ECO:0000313" key="1">
    <source>
        <dbReference type="EMBL" id="MDX4954699.1"/>
    </source>
</evidence>
<dbReference type="EMBL" id="JAWWMZ010000004">
    <property type="protein sequence ID" value="MDX4954699.1"/>
    <property type="molecule type" value="Genomic_DNA"/>
</dbReference>
<comment type="caution">
    <text evidence="1">The sequence shown here is derived from an EMBL/GenBank/DDBJ whole genome shotgun (WGS) entry which is preliminary data.</text>
</comment>
<accession>A0AAJ2R2Y8</accession>
<gene>
    <name evidence="1" type="ORF">SGN30_14875</name>
    <name evidence="2" type="ORF">SGN30_28470</name>
</gene>
<dbReference type="Proteomes" id="UP001287445">
    <property type="component" value="Unassembled WGS sequence"/>
</dbReference>
<protein>
    <submittedName>
        <fullName evidence="1">Uncharacterized protein</fullName>
    </submittedName>
</protein>